<evidence type="ECO:0000256" key="1">
    <source>
        <dbReference type="SAM" id="MobiDB-lite"/>
    </source>
</evidence>
<dbReference type="AlphaFoldDB" id="A0A4D9D2X6"/>
<reference evidence="2 3" key="1">
    <citation type="submission" date="2019-01" db="EMBL/GenBank/DDBJ databases">
        <title>Nuclear Genome Assembly of the Microalgal Biofuel strain Nannochloropsis salina CCMP1776.</title>
        <authorList>
            <person name="Hovde B."/>
        </authorList>
    </citation>
    <scope>NUCLEOTIDE SEQUENCE [LARGE SCALE GENOMIC DNA]</scope>
    <source>
        <strain evidence="2 3">CCMP1776</strain>
    </source>
</reference>
<accession>A0A4D9D2X6</accession>
<protein>
    <submittedName>
        <fullName evidence="2">Uncharacterized protein</fullName>
    </submittedName>
</protein>
<dbReference type="EMBL" id="SDOX01000015">
    <property type="protein sequence ID" value="TFJ85334.1"/>
    <property type="molecule type" value="Genomic_DNA"/>
</dbReference>
<keyword evidence="3" id="KW-1185">Reference proteome</keyword>
<feature type="compositionally biased region" description="Low complexity" evidence="1">
    <location>
        <begin position="43"/>
        <end position="58"/>
    </location>
</feature>
<gene>
    <name evidence="2" type="ORF">NSK_003382</name>
</gene>
<comment type="caution">
    <text evidence="2">The sequence shown here is derived from an EMBL/GenBank/DDBJ whole genome shotgun (WGS) entry which is preliminary data.</text>
</comment>
<sequence length="198" mass="20201">MVVILKKLQRQMAKSRSGNASSTIAPSPSIPAPHTPSVPPSRAASTSLGALGAATTAGVVPKAGRGTKKAVTSDVAGPRLASLGSEPSKRKRHRSSATGRVGGSTAAASEAPDRVLSGGVAGMEAIFAGLGGAAEPSSASASLLYMLRNAKPMVQQQVMSTLSDPHFPALVTEMEEMLAPHMKLFLSPLSEDDEEDTS</sequence>
<feature type="region of interest" description="Disordered" evidence="1">
    <location>
        <begin position="6"/>
        <end position="111"/>
    </location>
</feature>
<evidence type="ECO:0000313" key="2">
    <source>
        <dbReference type="EMBL" id="TFJ85334.1"/>
    </source>
</evidence>
<organism evidence="2 3">
    <name type="scientific">Nannochloropsis salina CCMP1776</name>
    <dbReference type="NCBI Taxonomy" id="1027361"/>
    <lineage>
        <taxon>Eukaryota</taxon>
        <taxon>Sar</taxon>
        <taxon>Stramenopiles</taxon>
        <taxon>Ochrophyta</taxon>
        <taxon>Eustigmatophyceae</taxon>
        <taxon>Eustigmatales</taxon>
        <taxon>Monodopsidaceae</taxon>
        <taxon>Microchloropsis</taxon>
        <taxon>Microchloropsis salina</taxon>
    </lineage>
</organism>
<feature type="compositionally biased region" description="Pro residues" evidence="1">
    <location>
        <begin position="28"/>
        <end position="39"/>
    </location>
</feature>
<name>A0A4D9D2X6_9STRA</name>
<proteinExistence type="predicted"/>
<dbReference type="Proteomes" id="UP000355283">
    <property type="component" value="Unassembled WGS sequence"/>
</dbReference>
<evidence type="ECO:0000313" key="3">
    <source>
        <dbReference type="Proteomes" id="UP000355283"/>
    </source>
</evidence>